<evidence type="ECO:0000313" key="2">
    <source>
        <dbReference type="Proteomes" id="UP000003240"/>
    </source>
</evidence>
<proteinExistence type="predicted"/>
<comment type="caution">
    <text evidence="1">The sequence shown here is derived from an EMBL/GenBank/DDBJ whole genome shotgun (WGS) entry which is preliminary data.</text>
</comment>
<organism evidence="1 2">
    <name type="scientific">Acetonema longum DSM 6540</name>
    <dbReference type="NCBI Taxonomy" id="1009370"/>
    <lineage>
        <taxon>Bacteria</taxon>
        <taxon>Bacillati</taxon>
        <taxon>Bacillota</taxon>
        <taxon>Negativicutes</taxon>
        <taxon>Acetonemataceae</taxon>
        <taxon>Acetonema</taxon>
    </lineage>
</organism>
<reference evidence="1 2" key="1">
    <citation type="journal article" date="2011" name="EMBO J.">
        <title>Structural diversity of bacterial flagellar motors.</title>
        <authorList>
            <person name="Chen S."/>
            <person name="Beeby M."/>
            <person name="Murphy G.E."/>
            <person name="Leadbetter J.R."/>
            <person name="Hendrixson D.R."/>
            <person name="Briegel A."/>
            <person name="Li Z."/>
            <person name="Shi J."/>
            <person name="Tocheva E.I."/>
            <person name="Muller A."/>
            <person name="Dobro M.J."/>
            <person name="Jensen G.J."/>
        </authorList>
    </citation>
    <scope>NUCLEOTIDE SEQUENCE [LARGE SCALE GENOMIC DNA]</scope>
    <source>
        <strain evidence="1 2">DSM 6540</strain>
    </source>
</reference>
<feature type="non-terminal residue" evidence="1">
    <location>
        <position position="1"/>
    </location>
</feature>
<accession>F7NK26</accession>
<dbReference type="AlphaFoldDB" id="F7NK26"/>
<evidence type="ECO:0000313" key="1">
    <source>
        <dbReference type="EMBL" id="EGO63605.1"/>
    </source>
</evidence>
<name>F7NK26_9FIRM</name>
<protein>
    <submittedName>
        <fullName evidence="1">Hemagglutinin-related protein</fullName>
    </submittedName>
</protein>
<dbReference type="Proteomes" id="UP000003240">
    <property type="component" value="Unassembled WGS sequence"/>
</dbReference>
<gene>
    <name evidence="1" type="ORF">ALO_12194</name>
</gene>
<dbReference type="EMBL" id="AFGF01000105">
    <property type="protein sequence ID" value="EGO63605.1"/>
    <property type="molecule type" value="Genomic_DNA"/>
</dbReference>
<sequence>KTEITNDIIGKPRVGSGLKVDDVSPIKAVDAKGRQYIVQEFPSTPQSHGFTDIVDNYAGSATQYDLGKGATLYQIEGSLNGVSGRFEWITQSGNVTHRMFVQGGTVNGVPIK</sequence>
<keyword evidence="2" id="KW-1185">Reference proteome</keyword>
<dbReference type="eggNOG" id="ENOG502ZX17">
    <property type="taxonomic scope" value="Bacteria"/>
</dbReference>
<dbReference type="RefSeq" id="WP_004096003.1">
    <property type="nucleotide sequence ID" value="NZ_AFGF01000105.1"/>
</dbReference>